<feature type="domain" description="Tryptophan synthase beta chain-like PALP" evidence="7">
    <location>
        <begin position="64"/>
        <end position="356"/>
    </location>
</feature>
<dbReference type="InterPro" id="IPR036052">
    <property type="entry name" value="TrpB-like_PALP_sf"/>
</dbReference>
<accession>A0A2Z4J8F5</accession>
<evidence type="ECO:0000256" key="5">
    <source>
        <dbReference type="PIRSR" id="PIRSR006278-2"/>
    </source>
</evidence>
<comment type="cofactor">
    <cofactor evidence="1">
        <name>pyridoxal 5'-phosphate</name>
        <dbReference type="ChEBI" id="CHEBI:597326"/>
    </cofactor>
</comment>
<evidence type="ECO:0000313" key="9">
    <source>
        <dbReference type="Proteomes" id="UP000249616"/>
    </source>
</evidence>
<dbReference type="SUPFAM" id="SSF53686">
    <property type="entry name" value="Tryptophan synthase beta subunit-like PLP-dependent enzymes"/>
    <property type="match status" value="1"/>
</dbReference>
<dbReference type="PIRSF" id="PIRSF006278">
    <property type="entry name" value="ACCD_DCysDesulf"/>
    <property type="match status" value="1"/>
</dbReference>
<proteinExistence type="inferred from homology"/>
<feature type="modified residue" description="N6-(pyridoxal phosphate)lysine" evidence="5">
    <location>
        <position position="105"/>
    </location>
</feature>
<keyword evidence="3 5" id="KW-0663">Pyridoxal phosphate</keyword>
<dbReference type="InterPro" id="IPR001926">
    <property type="entry name" value="TrpB-like_PALP"/>
</dbReference>
<evidence type="ECO:0000256" key="3">
    <source>
        <dbReference type="ARBA" id="ARBA00022898"/>
    </source>
</evidence>
<dbReference type="GO" id="GO:0019148">
    <property type="term" value="F:D-cysteine desulfhydrase activity"/>
    <property type="evidence" value="ECO:0007669"/>
    <property type="project" value="TreeGrafter"/>
</dbReference>
<dbReference type="PANTHER" id="PTHR43780:SF2">
    <property type="entry name" value="1-AMINOCYCLOPROPANE-1-CARBOXYLATE DEAMINASE-RELATED"/>
    <property type="match status" value="1"/>
</dbReference>
<sequence length="382" mass="38678">MSAPTSDDRIPSSGAVVARRGTRRGAEEIRLPTGRQHRPAAEVRLGKENTVSTNDAPAESRRVRLGTWPTPLEPAPRLAVALGLDAADLWVKRDDLTGLGGGGNKVRKLEWTVGAALAEGADTLVTTGSPQSNHARLTAAAAARSGIEAVLVFPGSPGASGSGNLALDGLFGARIVWAGDVDAEGLARVAARTVAHLTEDGRHPALIPFGGSNALGAQGYAECARELTAQLPDVSTVVVAVGSGGTMAGLVAVLGPERVLGVDTEAMADPVSAVAEMATEAGGRVVTPADLTVHGRPGDGYGVLTPAVEDALLLAARTEGLVLDPVYTGRALAGLAAAVEDGTVLRGRPTVFLHTGGLPGLFGHPAAIAYAENALRDGTRGG</sequence>
<evidence type="ECO:0000256" key="4">
    <source>
        <dbReference type="PIRSR" id="PIRSR006278-1"/>
    </source>
</evidence>
<dbReference type="AlphaFoldDB" id="A0A2Z4J8F5"/>
<comment type="similarity">
    <text evidence="2">Belongs to the ACC deaminase/D-cysteine desulfhydrase family.</text>
</comment>
<feature type="active site" description="Nucleophile" evidence="4">
    <location>
        <position position="132"/>
    </location>
</feature>
<dbReference type="Proteomes" id="UP000249616">
    <property type="component" value="Chromosome"/>
</dbReference>
<evidence type="ECO:0000313" key="8">
    <source>
        <dbReference type="EMBL" id="AWW41434.1"/>
    </source>
</evidence>
<keyword evidence="9" id="KW-1185">Reference proteome</keyword>
<dbReference type="Pfam" id="PF00291">
    <property type="entry name" value="PALP"/>
    <property type="match status" value="1"/>
</dbReference>
<evidence type="ECO:0000256" key="6">
    <source>
        <dbReference type="SAM" id="MobiDB-lite"/>
    </source>
</evidence>
<dbReference type="PANTHER" id="PTHR43780">
    <property type="entry name" value="1-AMINOCYCLOPROPANE-1-CARBOXYLATE DEAMINASE-RELATED"/>
    <property type="match status" value="1"/>
</dbReference>
<feature type="compositionally biased region" description="Basic and acidic residues" evidence="6">
    <location>
        <begin position="1"/>
        <end position="10"/>
    </location>
</feature>
<organism evidence="8 9">
    <name type="scientific">Streptomyces cadmiisoli</name>
    <dbReference type="NCBI Taxonomy" id="2184053"/>
    <lineage>
        <taxon>Bacteria</taxon>
        <taxon>Bacillati</taxon>
        <taxon>Actinomycetota</taxon>
        <taxon>Actinomycetes</taxon>
        <taxon>Kitasatosporales</taxon>
        <taxon>Streptomycetaceae</taxon>
        <taxon>Streptomyces</taxon>
        <taxon>Streptomyces aurantiacus group</taxon>
    </lineage>
</organism>
<protein>
    <submittedName>
        <fullName evidence="8">D-cysteine desulfhydrase family protein</fullName>
    </submittedName>
</protein>
<dbReference type="InterPro" id="IPR027278">
    <property type="entry name" value="ACCD_DCysDesulf"/>
</dbReference>
<feature type="region of interest" description="Disordered" evidence="6">
    <location>
        <begin position="1"/>
        <end position="38"/>
    </location>
</feature>
<evidence type="ECO:0000259" key="7">
    <source>
        <dbReference type="Pfam" id="PF00291"/>
    </source>
</evidence>
<gene>
    <name evidence="8" type="ORF">DN051_36140</name>
</gene>
<name>A0A2Z4J8F5_9ACTN</name>
<dbReference type="Gene3D" id="3.40.50.1100">
    <property type="match status" value="2"/>
</dbReference>
<reference evidence="8 9" key="1">
    <citation type="journal article" date="2019" name="Int. J. Syst. Evol. Microbiol.">
        <title>Streptomyces cadmiisoli sp. nov., a novel actinomycete isolated from cadmium-contaminated soil.</title>
        <authorList>
            <person name="Li K."/>
            <person name="Tang X."/>
            <person name="Zhao J."/>
            <person name="Guo Y."/>
            <person name="Tang Y."/>
            <person name="Gao J."/>
        </authorList>
    </citation>
    <scope>NUCLEOTIDE SEQUENCE [LARGE SCALE GENOMIC DNA]</scope>
    <source>
        <strain evidence="8 9">ZFG47</strain>
    </source>
</reference>
<evidence type="ECO:0000256" key="2">
    <source>
        <dbReference type="ARBA" id="ARBA00008639"/>
    </source>
</evidence>
<dbReference type="KEGG" id="scad:DN051_36140"/>
<dbReference type="EMBL" id="CP030073">
    <property type="protein sequence ID" value="AWW41434.1"/>
    <property type="molecule type" value="Genomic_DNA"/>
</dbReference>
<dbReference type="GO" id="GO:1901605">
    <property type="term" value="P:alpha-amino acid metabolic process"/>
    <property type="evidence" value="ECO:0007669"/>
    <property type="project" value="UniProtKB-ARBA"/>
</dbReference>
<evidence type="ECO:0000256" key="1">
    <source>
        <dbReference type="ARBA" id="ARBA00001933"/>
    </source>
</evidence>